<dbReference type="PRINTS" id="PR00036">
    <property type="entry name" value="HTHLACI"/>
</dbReference>
<dbReference type="GO" id="GO:0000976">
    <property type="term" value="F:transcription cis-regulatory region binding"/>
    <property type="evidence" value="ECO:0007669"/>
    <property type="project" value="TreeGrafter"/>
</dbReference>
<organism evidence="6 7">
    <name type="scientific">Mahella australiensis (strain DSM 15567 / CIP 107919 / 50-1 BON)</name>
    <dbReference type="NCBI Taxonomy" id="697281"/>
    <lineage>
        <taxon>Bacteria</taxon>
        <taxon>Bacillati</taxon>
        <taxon>Bacillota</taxon>
        <taxon>Clostridia</taxon>
        <taxon>Thermoanaerobacterales</taxon>
        <taxon>Thermoanaerobacterales Family IV. Incertae Sedis</taxon>
        <taxon>Mahella</taxon>
    </lineage>
</organism>
<keyword evidence="3" id="KW-0238">DNA-binding</keyword>
<evidence type="ECO:0000259" key="5">
    <source>
        <dbReference type="PROSITE" id="PS50932"/>
    </source>
</evidence>
<dbReference type="GO" id="GO:0003700">
    <property type="term" value="F:DNA-binding transcription factor activity"/>
    <property type="evidence" value="ECO:0007669"/>
    <property type="project" value="TreeGrafter"/>
</dbReference>
<dbReference type="RefSeq" id="WP_013780819.1">
    <property type="nucleotide sequence ID" value="NC_015520.1"/>
</dbReference>
<dbReference type="Gene3D" id="3.40.50.2300">
    <property type="match status" value="2"/>
</dbReference>
<evidence type="ECO:0000313" key="7">
    <source>
        <dbReference type="Proteomes" id="UP000008457"/>
    </source>
</evidence>
<dbReference type="PROSITE" id="PS50932">
    <property type="entry name" value="HTH_LACI_2"/>
    <property type="match status" value="1"/>
</dbReference>
<keyword evidence="1" id="KW-0678">Repressor</keyword>
<dbReference type="Pfam" id="PF00532">
    <property type="entry name" value="Peripla_BP_1"/>
    <property type="match status" value="1"/>
</dbReference>
<accession>F3ZVM7</accession>
<dbReference type="OrthoDB" id="9784962at2"/>
<dbReference type="EMBL" id="CP002360">
    <property type="protein sequence ID" value="AEE96389.1"/>
    <property type="molecule type" value="Genomic_DNA"/>
</dbReference>
<dbReference type="CDD" id="cd06267">
    <property type="entry name" value="PBP1_LacI_sugar_binding-like"/>
    <property type="match status" value="1"/>
</dbReference>
<dbReference type="AlphaFoldDB" id="F3ZVM7"/>
<gene>
    <name evidence="6" type="ordered locus">Mahau_1193</name>
</gene>
<evidence type="ECO:0000256" key="1">
    <source>
        <dbReference type="ARBA" id="ARBA00022491"/>
    </source>
</evidence>
<feature type="domain" description="HTH lacI-type" evidence="5">
    <location>
        <begin position="2"/>
        <end position="56"/>
    </location>
</feature>
<dbReference type="KEGG" id="mas:Mahau_1193"/>
<sequence length="350" mass="38643">MATIKDVAKLAGVSISTVSSVINKNKNVSDELRQGVEAAIKELGYQTNPVARSLKNRRTGAVGVIIPNITSIFFAQVLKGMEDSAYRLGYNLILCDSNQDVDKEKQYIRLLENRWVEGIILDSSADAREHGAYINHLIQRVIKDKGIPIVSLERGLKDTEFSAVVVDNEQAGYEATKHLIELGHKHIAHIAGHYKFPMSRDRRRGYKRALEENGIVFDDGLVKQGDFSPLSGYNAMKELLMEGRDFTALFAGNDQMAIGAMKAIKESGLRIPEDMAVVGFDNIPAASLVDPPLSTINVPKYRMGAIAMEMLAEHIKNPNTSSHIEILPSNLIVRSSSDPHANGSWDLFGW</sequence>
<dbReference type="HOGENOM" id="CLU_037628_6_1_9"/>
<evidence type="ECO:0000256" key="3">
    <source>
        <dbReference type="ARBA" id="ARBA00023125"/>
    </source>
</evidence>
<name>F3ZVM7_MAHA5</name>
<reference evidence="6 7" key="2">
    <citation type="journal article" date="2011" name="Stand. Genomic Sci.">
        <title>Complete genome sequence of Mahella australiensis type strain (50-1 BON).</title>
        <authorList>
            <person name="Sikorski J."/>
            <person name="Teshima H."/>
            <person name="Nolan M."/>
            <person name="Lucas S."/>
            <person name="Hammon N."/>
            <person name="Deshpande S."/>
            <person name="Cheng J.F."/>
            <person name="Pitluck S."/>
            <person name="Liolios K."/>
            <person name="Pagani I."/>
            <person name="Ivanova N."/>
            <person name="Huntemann M."/>
            <person name="Mavromatis K."/>
            <person name="Ovchinikova G."/>
            <person name="Pati A."/>
            <person name="Tapia R."/>
            <person name="Han C."/>
            <person name="Goodwin L."/>
            <person name="Chen A."/>
            <person name="Palaniappan K."/>
            <person name="Land M."/>
            <person name="Hauser L."/>
            <person name="Ngatchou-Djao O.D."/>
            <person name="Rohde M."/>
            <person name="Pukall R."/>
            <person name="Spring S."/>
            <person name="Abt B."/>
            <person name="Goker M."/>
            <person name="Detter J.C."/>
            <person name="Woyke T."/>
            <person name="Bristow J."/>
            <person name="Markowitz V."/>
            <person name="Hugenholtz P."/>
            <person name="Eisen J.A."/>
            <person name="Kyrpides N.C."/>
            <person name="Klenk H.P."/>
            <person name="Lapidus A."/>
        </authorList>
    </citation>
    <scope>NUCLEOTIDE SEQUENCE [LARGE SCALE GENOMIC DNA]</scope>
    <source>
        <strain evidence="7">DSM 15567 / CIP 107919 / 50-1 BON</strain>
    </source>
</reference>
<dbReference type="STRING" id="697281.Mahau_1193"/>
<dbReference type="InterPro" id="IPR010982">
    <property type="entry name" value="Lambda_DNA-bd_dom_sf"/>
</dbReference>
<keyword evidence="4" id="KW-0804">Transcription</keyword>
<dbReference type="PANTHER" id="PTHR30146">
    <property type="entry name" value="LACI-RELATED TRANSCRIPTIONAL REPRESSOR"/>
    <property type="match status" value="1"/>
</dbReference>
<dbReference type="Proteomes" id="UP000008457">
    <property type="component" value="Chromosome"/>
</dbReference>
<dbReference type="PANTHER" id="PTHR30146:SF148">
    <property type="entry name" value="HTH-TYPE TRANSCRIPTIONAL REPRESSOR PURR-RELATED"/>
    <property type="match status" value="1"/>
</dbReference>
<reference evidence="7" key="1">
    <citation type="submission" date="2010-11" db="EMBL/GenBank/DDBJ databases">
        <title>The complete genome of Mahella australiensis DSM 15567.</title>
        <authorList>
            <consortium name="US DOE Joint Genome Institute (JGI-PGF)"/>
            <person name="Lucas S."/>
            <person name="Copeland A."/>
            <person name="Lapidus A."/>
            <person name="Bruce D."/>
            <person name="Goodwin L."/>
            <person name="Pitluck S."/>
            <person name="Kyrpides N."/>
            <person name="Mavromatis K."/>
            <person name="Pagani I."/>
            <person name="Ivanova N."/>
            <person name="Teshima H."/>
            <person name="Brettin T."/>
            <person name="Detter J.C."/>
            <person name="Han C."/>
            <person name="Tapia R."/>
            <person name="Land M."/>
            <person name="Hauser L."/>
            <person name="Markowitz V."/>
            <person name="Cheng J.-F."/>
            <person name="Hugenholtz P."/>
            <person name="Woyke T."/>
            <person name="Wu D."/>
            <person name="Spring S."/>
            <person name="Pukall R."/>
            <person name="Steenblock K."/>
            <person name="Schneider S."/>
            <person name="Klenk H.-P."/>
            <person name="Eisen J.A."/>
        </authorList>
    </citation>
    <scope>NUCLEOTIDE SEQUENCE [LARGE SCALE GENOMIC DNA]</scope>
    <source>
        <strain evidence="7">DSM 15567 / CIP 107919 / 50-1 BON</strain>
    </source>
</reference>
<evidence type="ECO:0000256" key="4">
    <source>
        <dbReference type="ARBA" id="ARBA00023163"/>
    </source>
</evidence>
<dbReference type="SMART" id="SM00354">
    <property type="entry name" value="HTH_LACI"/>
    <property type="match status" value="1"/>
</dbReference>
<dbReference type="SUPFAM" id="SSF47413">
    <property type="entry name" value="lambda repressor-like DNA-binding domains"/>
    <property type="match status" value="1"/>
</dbReference>
<dbReference type="SUPFAM" id="SSF53822">
    <property type="entry name" value="Periplasmic binding protein-like I"/>
    <property type="match status" value="1"/>
</dbReference>
<evidence type="ECO:0000313" key="6">
    <source>
        <dbReference type="EMBL" id="AEE96389.1"/>
    </source>
</evidence>
<dbReference type="Pfam" id="PF00356">
    <property type="entry name" value="LacI"/>
    <property type="match status" value="1"/>
</dbReference>
<dbReference type="PROSITE" id="PS00356">
    <property type="entry name" value="HTH_LACI_1"/>
    <property type="match status" value="1"/>
</dbReference>
<evidence type="ECO:0000256" key="2">
    <source>
        <dbReference type="ARBA" id="ARBA00023015"/>
    </source>
</evidence>
<dbReference type="InterPro" id="IPR000843">
    <property type="entry name" value="HTH_LacI"/>
</dbReference>
<keyword evidence="7" id="KW-1185">Reference proteome</keyword>
<keyword evidence="2" id="KW-0805">Transcription regulation</keyword>
<dbReference type="InterPro" id="IPR028082">
    <property type="entry name" value="Peripla_BP_I"/>
</dbReference>
<proteinExistence type="predicted"/>
<protein>
    <submittedName>
        <fullName evidence="6">Transcriptional regulator, LacI family</fullName>
    </submittedName>
</protein>
<dbReference type="CDD" id="cd01392">
    <property type="entry name" value="HTH_LacI"/>
    <property type="match status" value="1"/>
</dbReference>
<dbReference type="InterPro" id="IPR001761">
    <property type="entry name" value="Peripla_BP/Lac1_sug-bd_dom"/>
</dbReference>
<dbReference type="eggNOG" id="COG1609">
    <property type="taxonomic scope" value="Bacteria"/>
</dbReference>
<dbReference type="Gene3D" id="1.10.260.40">
    <property type="entry name" value="lambda repressor-like DNA-binding domains"/>
    <property type="match status" value="1"/>
</dbReference>